<accession>A0A914X0Y4</accession>
<keyword evidence="1" id="KW-1185">Reference proteome</keyword>
<dbReference type="Gene3D" id="3.80.10.10">
    <property type="entry name" value="Ribonuclease Inhibitor"/>
    <property type="match status" value="1"/>
</dbReference>
<dbReference type="InterPro" id="IPR032675">
    <property type="entry name" value="LRR_dom_sf"/>
</dbReference>
<sequence>MLRVSVRRVGDSWQCAANKPKRKDDADGQRAQKCSTTLRIIVQFCAYRRLLFLRACRRTGGVLRPFERRSTMLLDALPNELLVAIIDHLQNPLDKLRLCLVNRSVARSAMDRNAWQSLRLLDVKMQNGEAAINDFPVSKNKLIPLVRHMLGHIFQLRELRLNNCHSKELVEDVIGCVMRAAIEGRIQLRTLAIKENAILCVNAFAETLRELLVDDTALYAYDQKTSTSFWNAVATCNNLCSLDVTNFCDVDCTLPKDLISALEAKPLHLIRFTAMKTLTTSAIEAICEGLPPGLPKSLLVYGCRQVSPSALRHRLSASRRANITHLGFSCVHGVHGGDENDALVAIPEDFPNLQLCHIQCWHSMYKEGAFATGIASEVIVNFLRHLNDGQMVDRSVTLKMAVGSALEAAKLLAVLFAERKFESMTNSKNENEEMFVIRQGNGVINFYFAVPKP</sequence>
<dbReference type="AlphaFoldDB" id="A0A914X0Y4"/>
<organism evidence="1 2">
    <name type="scientific">Plectus sambesii</name>
    <dbReference type="NCBI Taxonomy" id="2011161"/>
    <lineage>
        <taxon>Eukaryota</taxon>
        <taxon>Metazoa</taxon>
        <taxon>Ecdysozoa</taxon>
        <taxon>Nematoda</taxon>
        <taxon>Chromadorea</taxon>
        <taxon>Plectida</taxon>
        <taxon>Plectina</taxon>
        <taxon>Plectoidea</taxon>
        <taxon>Plectidae</taxon>
        <taxon>Plectus</taxon>
    </lineage>
</organism>
<evidence type="ECO:0000313" key="2">
    <source>
        <dbReference type="WBParaSite" id="PSAMB.scaffold5567size11394.g26858.t1"/>
    </source>
</evidence>
<evidence type="ECO:0000313" key="1">
    <source>
        <dbReference type="Proteomes" id="UP000887566"/>
    </source>
</evidence>
<protein>
    <submittedName>
        <fullName evidence="2">F-box domain-containing protein</fullName>
    </submittedName>
</protein>
<dbReference type="WBParaSite" id="PSAMB.scaffold5567size11394.g26858.t1">
    <property type="protein sequence ID" value="PSAMB.scaffold5567size11394.g26858.t1"/>
    <property type="gene ID" value="PSAMB.scaffold5567size11394.g26858"/>
</dbReference>
<dbReference type="InterPro" id="IPR036047">
    <property type="entry name" value="F-box-like_dom_sf"/>
</dbReference>
<dbReference type="SUPFAM" id="SSF81383">
    <property type="entry name" value="F-box domain"/>
    <property type="match status" value="1"/>
</dbReference>
<name>A0A914X0Y4_9BILA</name>
<dbReference type="SUPFAM" id="SSF52047">
    <property type="entry name" value="RNI-like"/>
    <property type="match status" value="1"/>
</dbReference>
<proteinExistence type="predicted"/>
<dbReference type="Proteomes" id="UP000887566">
    <property type="component" value="Unplaced"/>
</dbReference>
<reference evidence="2" key="1">
    <citation type="submission" date="2022-11" db="UniProtKB">
        <authorList>
            <consortium name="WormBaseParasite"/>
        </authorList>
    </citation>
    <scope>IDENTIFICATION</scope>
</reference>